<sequence length="105" mass="12110">MRQQSMNIEHPPLAEPHKITIPLLHIKLGLVKNLAKAMDKNGRAFKYLHEKKHEKFPRLSVEKIKGGVLVGPRIKQLFSAPSLRNFLKIKENKFGMRSIKCQRTS</sequence>
<dbReference type="PANTHER" id="PTHR46114">
    <property type="entry name" value="APPLE DOMAIN-CONTAINING PROTEIN"/>
    <property type="match status" value="1"/>
</dbReference>
<dbReference type="OrthoDB" id="8063408at2759"/>
<dbReference type="PANTHER" id="PTHR46114:SF1">
    <property type="entry name" value="ZAD DOMAIN-CONTAINING PROTEIN"/>
    <property type="match status" value="1"/>
</dbReference>
<reference evidence="1 2" key="1">
    <citation type="journal article" date="2019" name="Sci. Rep.">
        <title>Orb-weaving spider Araneus ventricosus genome elucidates the spidroin gene catalogue.</title>
        <authorList>
            <person name="Kono N."/>
            <person name="Nakamura H."/>
            <person name="Ohtoshi R."/>
            <person name="Moran D.A.P."/>
            <person name="Shinohara A."/>
            <person name="Yoshida Y."/>
            <person name="Fujiwara M."/>
            <person name="Mori M."/>
            <person name="Tomita M."/>
            <person name="Arakawa K."/>
        </authorList>
    </citation>
    <scope>NUCLEOTIDE SEQUENCE [LARGE SCALE GENOMIC DNA]</scope>
</reference>
<protein>
    <submittedName>
        <fullName evidence="1">Uncharacterized protein</fullName>
    </submittedName>
</protein>
<gene>
    <name evidence="1" type="ORF">AVEN_201864_1</name>
</gene>
<comment type="caution">
    <text evidence="1">The sequence shown here is derived from an EMBL/GenBank/DDBJ whole genome shotgun (WGS) entry which is preliminary data.</text>
</comment>
<dbReference type="Proteomes" id="UP000499080">
    <property type="component" value="Unassembled WGS sequence"/>
</dbReference>
<dbReference type="AlphaFoldDB" id="A0A4Y2KMN9"/>
<evidence type="ECO:0000313" key="2">
    <source>
        <dbReference type="Proteomes" id="UP000499080"/>
    </source>
</evidence>
<keyword evidence="2" id="KW-1185">Reference proteome</keyword>
<evidence type="ECO:0000313" key="1">
    <source>
        <dbReference type="EMBL" id="GBN03605.1"/>
    </source>
</evidence>
<dbReference type="EMBL" id="BGPR01004811">
    <property type="protein sequence ID" value="GBN03605.1"/>
    <property type="molecule type" value="Genomic_DNA"/>
</dbReference>
<organism evidence="1 2">
    <name type="scientific">Araneus ventricosus</name>
    <name type="common">Orbweaver spider</name>
    <name type="synonym">Epeira ventricosa</name>
    <dbReference type="NCBI Taxonomy" id="182803"/>
    <lineage>
        <taxon>Eukaryota</taxon>
        <taxon>Metazoa</taxon>
        <taxon>Ecdysozoa</taxon>
        <taxon>Arthropoda</taxon>
        <taxon>Chelicerata</taxon>
        <taxon>Arachnida</taxon>
        <taxon>Araneae</taxon>
        <taxon>Araneomorphae</taxon>
        <taxon>Entelegynae</taxon>
        <taxon>Araneoidea</taxon>
        <taxon>Araneidae</taxon>
        <taxon>Araneus</taxon>
    </lineage>
</organism>
<name>A0A4Y2KMN9_ARAVE</name>
<proteinExistence type="predicted"/>
<accession>A0A4Y2KMN9</accession>